<dbReference type="Pfam" id="PF00850">
    <property type="entry name" value="Hist_deacetyl"/>
    <property type="match status" value="1"/>
</dbReference>
<dbReference type="GO" id="GO:0040029">
    <property type="term" value="P:epigenetic regulation of gene expression"/>
    <property type="evidence" value="ECO:0007669"/>
    <property type="project" value="TreeGrafter"/>
</dbReference>
<evidence type="ECO:0000313" key="3">
    <source>
        <dbReference type="EMBL" id="ACK50273.1"/>
    </source>
</evidence>
<gene>
    <name evidence="3" type="ordered locus">Msil_1308</name>
</gene>
<feature type="domain" description="Histone deacetylase" evidence="2">
    <location>
        <begin position="52"/>
        <end position="342"/>
    </location>
</feature>
<dbReference type="CDD" id="cd11599">
    <property type="entry name" value="HDAC_classII_2"/>
    <property type="match status" value="1"/>
</dbReference>
<dbReference type="PANTHER" id="PTHR10625">
    <property type="entry name" value="HISTONE DEACETYLASE HDAC1-RELATED"/>
    <property type="match status" value="1"/>
</dbReference>
<name>B8ER89_METSB</name>
<organism evidence="3 4">
    <name type="scientific">Methylocella silvestris (strain DSM 15510 / CIP 108128 / LMG 27833 / NCIMB 13906 / BL2)</name>
    <dbReference type="NCBI Taxonomy" id="395965"/>
    <lineage>
        <taxon>Bacteria</taxon>
        <taxon>Pseudomonadati</taxon>
        <taxon>Pseudomonadota</taxon>
        <taxon>Alphaproteobacteria</taxon>
        <taxon>Hyphomicrobiales</taxon>
        <taxon>Beijerinckiaceae</taxon>
        <taxon>Methylocella</taxon>
    </lineage>
</organism>
<dbReference type="Gene3D" id="3.40.800.20">
    <property type="entry name" value="Histone deacetylase domain"/>
    <property type="match status" value="1"/>
</dbReference>
<comment type="similarity">
    <text evidence="1">Belongs to the histone deacetylase family.</text>
</comment>
<evidence type="ECO:0000256" key="1">
    <source>
        <dbReference type="ARBA" id="ARBA00005947"/>
    </source>
</evidence>
<dbReference type="eggNOG" id="COG0123">
    <property type="taxonomic scope" value="Bacteria"/>
</dbReference>
<evidence type="ECO:0000313" key="4">
    <source>
        <dbReference type="Proteomes" id="UP000002257"/>
    </source>
</evidence>
<dbReference type="InterPro" id="IPR023696">
    <property type="entry name" value="Ureohydrolase_dom_sf"/>
</dbReference>
<dbReference type="InterPro" id="IPR037138">
    <property type="entry name" value="His_deacetylse_dom_sf"/>
</dbReference>
<sequence length="347" mass="37219">MIERRSFLKLCLASAMTQTELLSGSAAAAGGALQTLLVTHPGFFDHDPGPGHPERPARLRAIDAALKDPVFSTLRREDAPLRDDIETAILRAHSASHLARFKAAATDAENLPYSFDGDTAISAGSFEAAYRAVGAGLLAVDRVMDPQSRVANAFCEVRPPGHHAERNRIMGFCLFNNIAIAALYAQTRHGAERVAIIDFDVHHGNGTQQIFWDHKDVLFASTHQAPLFPYTGALTDTGAGNIFNAPLRAGDGGPVFAEAMTTRILPALDTFRPDLILISAGFDAHFNDPLADLRLSEADFSWITLKLVEAAQKHCGGRIVSFLEGGYALDALARSTAAHVGALMQGV</sequence>
<proteinExistence type="inferred from homology"/>
<dbReference type="InterPro" id="IPR000286">
    <property type="entry name" value="HDACs"/>
</dbReference>
<dbReference type="GO" id="GO:0004407">
    <property type="term" value="F:histone deacetylase activity"/>
    <property type="evidence" value="ECO:0007669"/>
    <property type="project" value="TreeGrafter"/>
</dbReference>
<reference evidence="3 4" key="1">
    <citation type="journal article" date="2010" name="J. Bacteriol.">
        <title>Complete genome sequence of the aerobic facultative methanotroph Methylocella silvestris BL2.</title>
        <authorList>
            <person name="Chen Y."/>
            <person name="Crombie A."/>
            <person name="Rahman M.T."/>
            <person name="Dedysh S.N."/>
            <person name="Liesack W."/>
            <person name="Stott M.B."/>
            <person name="Alam M."/>
            <person name="Theisen A.R."/>
            <person name="Murrell J.C."/>
            <person name="Dunfield P.F."/>
        </authorList>
    </citation>
    <scope>NUCLEOTIDE SEQUENCE [LARGE SCALE GENOMIC DNA]</scope>
    <source>
        <strain evidence="4">DSM 15510 / CIP 108128 / LMG 27833 / NCIMB 13906 / BL2</strain>
    </source>
</reference>
<dbReference type="KEGG" id="msl:Msil_1308"/>
<dbReference type="PRINTS" id="PR01270">
    <property type="entry name" value="HDASUPER"/>
</dbReference>
<protein>
    <submittedName>
        <fullName evidence="3">Histone deacetylase superfamily</fullName>
    </submittedName>
</protein>
<dbReference type="AlphaFoldDB" id="B8ER89"/>
<dbReference type="EMBL" id="CP001280">
    <property type="protein sequence ID" value="ACK50273.1"/>
    <property type="molecule type" value="Genomic_DNA"/>
</dbReference>
<evidence type="ECO:0000259" key="2">
    <source>
        <dbReference type="Pfam" id="PF00850"/>
    </source>
</evidence>
<keyword evidence="4" id="KW-1185">Reference proteome</keyword>
<dbReference type="PANTHER" id="PTHR10625:SF10">
    <property type="entry name" value="HISTONE DEACETYLASE HDAC1"/>
    <property type="match status" value="1"/>
</dbReference>
<dbReference type="STRING" id="395965.Msil_1308"/>
<dbReference type="InterPro" id="IPR023801">
    <property type="entry name" value="His_deacetylse_dom"/>
</dbReference>
<dbReference type="Proteomes" id="UP000002257">
    <property type="component" value="Chromosome"/>
</dbReference>
<dbReference type="SUPFAM" id="SSF52768">
    <property type="entry name" value="Arginase/deacetylase"/>
    <property type="match status" value="1"/>
</dbReference>
<dbReference type="HOGENOM" id="CLU_007727_8_1_5"/>
<accession>B8ER89</accession>